<dbReference type="SUPFAM" id="SSF69047">
    <property type="entry name" value="Hypothetical protein YjbJ"/>
    <property type="match status" value="1"/>
</dbReference>
<dbReference type="Gene3D" id="1.10.1470.10">
    <property type="entry name" value="YjbJ"/>
    <property type="match status" value="1"/>
</dbReference>
<feature type="compositionally biased region" description="Basic and acidic residues" evidence="2">
    <location>
        <begin position="35"/>
        <end position="62"/>
    </location>
</feature>
<dbReference type="InterPro" id="IPR036629">
    <property type="entry name" value="YjbJ_sf"/>
</dbReference>
<comment type="caution">
    <text evidence="4">The sequence shown here is derived from an EMBL/GenBank/DDBJ whole genome shotgun (WGS) entry which is preliminary data.</text>
</comment>
<protein>
    <submittedName>
        <fullName evidence="4">CsbD family protein</fullName>
    </submittedName>
</protein>
<feature type="domain" description="CsbD-like" evidence="3">
    <location>
        <begin position="5"/>
        <end position="55"/>
    </location>
</feature>
<comment type="similarity">
    <text evidence="1">Belongs to the UPF0337 (CsbD) family.</text>
</comment>
<accession>A0ABU2MCK3</accession>
<feature type="compositionally biased region" description="Basic and acidic residues" evidence="2">
    <location>
        <begin position="1"/>
        <end position="22"/>
    </location>
</feature>
<dbReference type="RefSeq" id="WP_311512889.1">
    <property type="nucleotide sequence ID" value="NZ_JAVREP010000011.1"/>
</dbReference>
<proteinExistence type="inferred from homology"/>
<evidence type="ECO:0000256" key="1">
    <source>
        <dbReference type="ARBA" id="ARBA00009129"/>
    </source>
</evidence>
<dbReference type="InterPro" id="IPR008462">
    <property type="entry name" value="CsbD"/>
</dbReference>
<dbReference type="EMBL" id="JAVREP010000011">
    <property type="protein sequence ID" value="MDT0330295.1"/>
    <property type="molecule type" value="Genomic_DNA"/>
</dbReference>
<gene>
    <name evidence="4" type="ORF">RM479_17915</name>
</gene>
<name>A0ABU2MCK3_9ACTN</name>
<evidence type="ECO:0000259" key="3">
    <source>
        <dbReference type="Pfam" id="PF05532"/>
    </source>
</evidence>
<evidence type="ECO:0000313" key="4">
    <source>
        <dbReference type="EMBL" id="MDT0330295.1"/>
    </source>
</evidence>
<organism evidence="4 5">
    <name type="scientific">Nocardiopsis lambiniae</name>
    <dbReference type="NCBI Taxonomy" id="3075539"/>
    <lineage>
        <taxon>Bacteria</taxon>
        <taxon>Bacillati</taxon>
        <taxon>Actinomycetota</taxon>
        <taxon>Actinomycetes</taxon>
        <taxon>Streptosporangiales</taxon>
        <taxon>Nocardiopsidaceae</taxon>
        <taxon>Nocardiopsis</taxon>
    </lineage>
</organism>
<sequence length="62" mass="6847">MTEDNKAKNKFDEAKGKGKESLGKATGNEQWQAEGKTEKTTSKLKQAGEKVKDAFTSDDEPR</sequence>
<dbReference type="Pfam" id="PF05532">
    <property type="entry name" value="CsbD"/>
    <property type="match status" value="1"/>
</dbReference>
<feature type="region of interest" description="Disordered" evidence="2">
    <location>
        <begin position="1"/>
        <end position="62"/>
    </location>
</feature>
<evidence type="ECO:0000313" key="5">
    <source>
        <dbReference type="Proteomes" id="UP001183390"/>
    </source>
</evidence>
<keyword evidence="5" id="KW-1185">Reference proteome</keyword>
<evidence type="ECO:0000256" key="2">
    <source>
        <dbReference type="SAM" id="MobiDB-lite"/>
    </source>
</evidence>
<dbReference type="Proteomes" id="UP001183390">
    <property type="component" value="Unassembled WGS sequence"/>
</dbReference>
<reference evidence="5" key="1">
    <citation type="submission" date="2023-07" db="EMBL/GenBank/DDBJ databases">
        <title>30 novel species of actinomycetes from the DSMZ collection.</title>
        <authorList>
            <person name="Nouioui I."/>
        </authorList>
    </citation>
    <scope>NUCLEOTIDE SEQUENCE [LARGE SCALE GENOMIC DNA]</scope>
    <source>
        <strain evidence="5">DSM 44743</strain>
    </source>
</reference>